<name>A0AAN6H5I3_9PEZI</name>
<feature type="compositionally biased region" description="Basic and acidic residues" evidence="1">
    <location>
        <begin position="184"/>
        <end position="212"/>
    </location>
</feature>
<organism evidence="2 3">
    <name type="scientific">Friedmanniomyces endolithicus</name>
    <dbReference type="NCBI Taxonomy" id="329885"/>
    <lineage>
        <taxon>Eukaryota</taxon>
        <taxon>Fungi</taxon>
        <taxon>Dikarya</taxon>
        <taxon>Ascomycota</taxon>
        <taxon>Pezizomycotina</taxon>
        <taxon>Dothideomycetes</taxon>
        <taxon>Dothideomycetidae</taxon>
        <taxon>Mycosphaerellales</taxon>
        <taxon>Teratosphaeriaceae</taxon>
        <taxon>Friedmanniomyces</taxon>
    </lineage>
</organism>
<feature type="compositionally biased region" description="Basic and acidic residues" evidence="1">
    <location>
        <begin position="337"/>
        <end position="348"/>
    </location>
</feature>
<keyword evidence="3" id="KW-1185">Reference proteome</keyword>
<accession>A0AAN6H5I3</accession>
<sequence>MAGKSTKWHHFQASTTYMYLCITDAYHSGRMFLEVPLTIILGLPLVDIRRAFRCTAAGVSAAASGREAKPRQAKRDPVASPNPTPRHVSAITVTTMSDSELSTPGNVPADSQIEDCIRRVVRNLSKADEVITLRIARTRVETELGLNTGFLKGDDTWNGRSKDIIEAAIEEPLSPELPKKSAPKKTESKKSAPKPKAEVAPRKKRKSDEPLPKTKRQKKAATPDSDEDVSDGSDASRRSDGSAASTSSDPDAREIKAMKKSAKANGAVNPAHKATYPTTVSDANGKPSNGGDEPSKDDESDFSSVLDDPPPKKKRQQKSTSPSATSKSKKPAKPVKAGKELSPDEEEMKRLQGWLLKCGIRKVWSKELAKFDTSKQKIKHLKSLLDDVGFTGRYSNERATQIKEARELTAEIEAAKEFNDKWGQKKEDGDVESEEESVEDAKPRRLRPKGLVDFGDSGDEGSD</sequence>
<feature type="region of interest" description="Disordered" evidence="1">
    <location>
        <begin position="168"/>
        <end position="348"/>
    </location>
</feature>
<dbReference type="GO" id="GO:0005634">
    <property type="term" value="C:nucleus"/>
    <property type="evidence" value="ECO:0007669"/>
    <property type="project" value="TreeGrafter"/>
</dbReference>
<evidence type="ECO:0000313" key="3">
    <source>
        <dbReference type="Proteomes" id="UP001175353"/>
    </source>
</evidence>
<evidence type="ECO:0000256" key="1">
    <source>
        <dbReference type="SAM" id="MobiDB-lite"/>
    </source>
</evidence>
<gene>
    <name evidence="2" type="ORF">LTR91_022299</name>
</gene>
<dbReference type="PANTHER" id="PTHR15410">
    <property type="entry name" value="HIRA-INTERACTING PROTEIN 3"/>
    <property type="match status" value="1"/>
</dbReference>
<reference evidence="2" key="1">
    <citation type="submission" date="2023-06" db="EMBL/GenBank/DDBJ databases">
        <title>Black Yeasts Isolated from many extreme environments.</title>
        <authorList>
            <person name="Coleine C."/>
            <person name="Stajich J.E."/>
            <person name="Selbmann L."/>
        </authorList>
    </citation>
    <scope>NUCLEOTIDE SEQUENCE</scope>
    <source>
        <strain evidence="2">CCFEE 5200</strain>
    </source>
</reference>
<feature type="compositionally biased region" description="Basic and acidic residues" evidence="1">
    <location>
        <begin position="416"/>
        <end position="428"/>
    </location>
</feature>
<evidence type="ECO:0000313" key="2">
    <source>
        <dbReference type="EMBL" id="KAK0956614.1"/>
    </source>
</evidence>
<proteinExistence type="predicted"/>
<comment type="caution">
    <text evidence="2">The sequence shown here is derived from an EMBL/GenBank/DDBJ whole genome shotgun (WGS) entry which is preliminary data.</text>
</comment>
<feature type="compositionally biased region" description="Basic and acidic residues" evidence="1">
    <location>
        <begin position="66"/>
        <end position="77"/>
    </location>
</feature>
<dbReference type="AlphaFoldDB" id="A0AAN6H5I3"/>
<feature type="compositionally biased region" description="Acidic residues" evidence="1">
    <location>
        <begin position="429"/>
        <end position="438"/>
    </location>
</feature>
<dbReference type="PANTHER" id="PTHR15410:SF2">
    <property type="entry name" value="HIRA-INTERACTING PROTEIN 3"/>
    <property type="match status" value="1"/>
</dbReference>
<dbReference type="InterPro" id="IPR037647">
    <property type="entry name" value="HIRIP3"/>
</dbReference>
<dbReference type="Proteomes" id="UP001175353">
    <property type="component" value="Unassembled WGS sequence"/>
</dbReference>
<feature type="region of interest" description="Disordered" evidence="1">
    <location>
        <begin position="416"/>
        <end position="463"/>
    </location>
</feature>
<feature type="region of interest" description="Disordered" evidence="1">
    <location>
        <begin position="63"/>
        <end position="87"/>
    </location>
</feature>
<dbReference type="EMBL" id="JAUJLE010000431">
    <property type="protein sequence ID" value="KAK0956614.1"/>
    <property type="molecule type" value="Genomic_DNA"/>
</dbReference>
<protein>
    <submittedName>
        <fullName evidence="2">Uncharacterized protein</fullName>
    </submittedName>
</protein>